<accession>A0ABR2MZP7</accession>
<feature type="compositionally biased region" description="Basic and acidic residues" evidence="1">
    <location>
        <begin position="250"/>
        <end position="263"/>
    </location>
</feature>
<dbReference type="PANTHER" id="PTHR12265">
    <property type="entry name" value="TRANSMEMBRANE PROTEIN 53"/>
    <property type="match status" value="1"/>
</dbReference>
<proteinExistence type="predicted"/>
<feature type="compositionally biased region" description="Basic and acidic residues" evidence="1">
    <location>
        <begin position="112"/>
        <end position="132"/>
    </location>
</feature>
<dbReference type="Proteomes" id="UP001412067">
    <property type="component" value="Unassembled WGS sequence"/>
</dbReference>
<feature type="region of interest" description="Disordered" evidence="1">
    <location>
        <begin position="106"/>
        <end position="181"/>
    </location>
</feature>
<gene>
    <name evidence="2" type="ORF">KSP40_PGU005338</name>
</gene>
<organism evidence="2 3">
    <name type="scientific">Platanthera guangdongensis</name>
    <dbReference type="NCBI Taxonomy" id="2320717"/>
    <lineage>
        <taxon>Eukaryota</taxon>
        <taxon>Viridiplantae</taxon>
        <taxon>Streptophyta</taxon>
        <taxon>Embryophyta</taxon>
        <taxon>Tracheophyta</taxon>
        <taxon>Spermatophyta</taxon>
        <taxon>Magnoliopsida</taxon>
        <taxon>Liliopsida</taxon>
        <taxon>Asparagales</taxon>
        <taxon>Orchidaceae</taxon>
        <taxon>Orchidoideae</taxon>
        <taxon>Orchideae</taxon>
        <taxon>Orchidinae</taxon>
        <taxon>Platanthera</taxon>
    </lineage>
</organism>
<name>A0ABR2MZP7_9ASPA</name>
<feature type="compositionally biased region" description="Basic and acidic residues" evidence="1">
    <location>
        <begin position="139"/>
        <end position="159"/>
    </location>
</feature>
<evidence type="ECO:0000313" key="3">
    <source>
        <dbReference type="Proteomes" id="UP001412067"/>
    </source>
</evidence>
<comment type="caution">
    <text evidence="2">The sequence shown here is derived from an EMBL/GenBank/DDBJ whole genome shotgun (WGS) entry which is preliminary data.</text>
</comment>
<dbReference type="PANTHER" id="PTHR12265:SF0">
    <property type="entry name" value="EXPRESSED PROTEIN"/>
    <property type="match status" value="1"/>
</dbReference>
<reference evidence="2 3" key="1">
    <citation type="journal article" date="2022" name="Nat. Plants">
        <title>Genomes of leafy and leafless Platanthera orchids illuminate the evolution of mycoheterotrophy.</title>
        <authorList>
            <person name="Li M.H."/>
            <person name="Liu K.W."/>
            <person name="Li Z."/>
            <person name="Lu H.C."/>
            <person name="Ye Q.L."/>
            <person name="Zhang D."/>
            <person name="Wang J.Y."/>
            <person name="Li Y.F."/>
            <person name="Zhong Z.M."/>
            <person name="Liu X."/>
            <person name="Yu X."/>
            <person name="Liu D.K."/>
            <person name="Tu X.D."/>
            <person name="Liu B."/>
            <person name="Hao Y."/>
            <person name="Liao X.Y."/>
            <person name="Jiang Y.T."/>
            <person name="Sun W.H."/>
            <person name="Chen J."/>
            <person name="Chen Y.Q."/>
            <person name="Ai Y."/>
            <person name="Zhai J.W."/>
            <person name="Wu S.S."/>
            <person name="Zhou Z."/>
            <person name="Hsiao Y.Y."/>
            <person name="Wu W.L."/>
            <person name="Chen Y.Y."/>
            <person name="Lin Y.F."/>
            <person name="Hsu J.L."/>
            <person name="Li C.Y."/>
            <person name="Wang Z.W."/>
            <person name="Zhao X."/>
            <person name="Zhong W.Y."/>
            <person name="Ma X.K."/>
            <person name="Ma L."/>
            <person name="Huang J."/>
            <person name="Chen G.Z."/>
            <person name="Huang M.Z."/>
            <person name="Huang L."/>
            <person name="Peng D.H."/>
            <person name="Luo Y.B."/>
            <person name="Zou S.Q."/>
            <person name="Chen S.P."/>
            <person name="Lan S."/>
            <person name="Tsai W.C."/>
            <person name="Van de Peer Y."/>
            <person name="Liu Z.J."/>
        </authorList>
    </citation>
    <scope>NUCLEOTIDE SEQUENCE [LARGE SCALE GENOMIC DNA]</scope>
    <source>
        <strain evidence="2">Lor288</strain>
    </source>
</reference>
<dbReference type="InterPro" id="IPR008547">
    <property type="entry name" value="DUF829_TMEM53"/>
</dbReference>
<dbReference type="EMBL" id="JBBWWR010000003">
    <property type="protein sequence ID" value="KAK8969702.1"/>
    <property type="molecule type" value="Genomic_DNA"/>
</dbReference>
<keyword evidence="3" id="KW-1185">Reference proteome</keyword>
<evidence type="ECO:0000256" key="1">
    <source>
        <dbReference type="SAM" id="MobiDB-lite"/>
    </source>
</evidence>
<sequence>MTEGWRAPADTRLGRMWGKFYWGTKGEERRKAEGIVVLFAWLSSQEKHLKPYVDLYWSLGWGCLICHVDFLTLNFGRRWELRFFPDKAATLARGILDELIKPIPTYSSPQKPRQEELAATRKEAQRKREKEFLQQGRETATRKASSRDKLDRHEQERQKNRPRPGKMPTEKARQGRHIPQWVKQVRLNRTAWVERVSWRTTNRCKQSATREGRAQQASCDGQVDPTTTRKKCDDKNTQQTDQTTLIEGVDQSKNKDRPRTTCD</sequence>
<feature type="region of interest" description="Disordered" evidence="1">
    <location>
        <begin position="201"/>
        <end position="263"/>
    </location>
</feature>
<protein>
    <submittedName>
        <fullName evidence="2">Uncharacterized protein</fullName>
    </submittedName>
</protein>
<evidence type="ECO:0000313" key="2">
    <source>
        <dbReference type="EMBL" id="KAK8969702.1"/>
    </source>
</evidence>